<evidence type="ECO:0000313" key="2">
    <source>
        <dbReference type="EMBL" id="CAA9472517.1"/>
    </source>
</evidence>
<feature type="compositionally biased region" description="Basic and acidic residues" evidence="1">
    <location>
        <begin position="189"/>
        <end position="203"/>
    </location>
</feature>
<feature type="compositionally biased region" description="Pro residues" evidence="1">
    <location>
        <begin position="204"/>
        <end position="213"/>
    </location>
</feature>
<organism evidence="2">
    <name type="scientific">uncultured Solirubrobacteraceae bacterium</name>
    <dbReference type="NCBI Taxonomy" id="1162706"/>
    <lineage>
        <taxon>Bacteria</taxon>
        <taxon>Bacillati</taxon>
        <taxon>Actinomycetota</taxon>
        <taxon>Thermoleophilia</taxon>
        <taxon>Solirubrobacterales</taxon>
        <taxon>Solirubrobacteraceae</taxon>
        <taxon>environmental samples</taxon>
    </lineage>
</organism>
<feature type="compositionally biased region" description="Low complexity" evidence="1">
    <location>
        <begin position="108"/>
        <end position="127"/>
    </location>
</feature>
<name>A0A6J4RH22_9ACTN</name>
<feature type="compositionally biased region" description="Basic and acidic residues" evidence="1">
    <location>
        <begin position="157"/>
        <end position="173"/>
    </location>
</feature>
<gene>
    <name evidence="2" type="ORF">AVDCRST_MAG69-197</name>
</gene>
<dbReference type="EMBL" id="CADCVP010000025">
    <property type="protein sequence ID" value="CAA9472517.1"/>
    <property type="molecule type" value="Genomic_DNA"/>
</dbReference>
<proteinExistence type="predicted"/>
<reference evidence="2" key="1">
    <citation type="submission" date="2020-02" db="EMBL/GenBank/DDBJ databases">
        <authorList>
            <person name="Meier V. D."/>
        </authorList>
    </citation>
    <scope>NUCLEOTIDE SEQUENCE</scope>
    <source>
        <strain evidence="2">AVDCRST_MAG69</strain>
    </source>
</reference>
<feature type="compositionally biased region" description="Low complexity" evidence="1">
    <location>
        <begin position="66"/>
        <end position="77"/>
    </location>
</feature>
<protein>
    <submittedName>
        <fullName evidence="2">Uncharacterized protein</fullName>
    </submittedName>
</protein>
<feature type="non-terminal residue" evidence="2">
    <location>
        <position position="234"/>
    </location>
</feature>
<evidence type="ECO:0000256" key="1">
    <source>
        <dbReference type="SAM" id="MobiDB-lite"/>
    </source>
</evidence>
<sequence length="234" mass="25461">ERHGGTGSPGARGLDHQRRRRAAVGRGAAVVDAVARARARAAPDQPRRRRRLGGRSPAHPDPPARAPQRAAARALRPGMPLHRRQRRPPPRMGRGRLRGGPRPGPGLAGRALRAPAALHPADRPGTAARDRRRRRQPPRAGGGGAARDPAARSLGLRRSESRDGRPRPSDRVRPDRHRRARAAGAGRRRPADPRGAEHADLLRDPPPGPPPRGPDLRLPPRQGQRQGEMGRRRL</sequence>
<feature type="region of interest" description="Disordered" evidence="1">
    <location>
        <begin position="1"/>
        <end position="234"/>
    </location>
</feature>
<feature type="compositionally biased region" description="Gly residues" evidence="1">
    <location>
        <begin position="1"/>
        <end position="10"/>
    </location>
</feature>
<dbReference type="AlphaFoldDB" id="A0A6J4RH22"/>
<feature type="non-terminal residue" evidence="2">
    <location>
        <position position="1"/>
    </location>
</feature>
<accession>A0A6J4RH22</accession>
<feature type="compositionally biased region" description="Basic residues" evidence="1">
    <location>
        <begin position="81"/>
        <end position="99"/>
    </location>
</feature>
<feature type="compositionally biased region" description="Low complexity" evidence="1">
    <location>
        <begin position="24"/>
        <end position="44"/>
    </location>
</feature>